<dbReference type="SUPFAM" id="SSF81383">
    <property type="entry name" value="F-box domain"/>
    <property type="match status" value="2"/>
</dbReference>
<feature type="domain" description="F-box" evidence="2">
    <location>
        <begin position="39"/>
        <end position="88"/>
    </location>
</feature>
<reference evidence="3 4" key="1">
    <citation type="submission" date="2015-07" db="EMBL/GenBank/DDBJ databases">
        <authorList>
            <person name="Cajimat M.N.B."/>
            <person name="Milazzo M.L."/>
            <person name="Fulhorst C.F."/>
        </authorList>
    </citation>
    <scope>NUCLEOTIDE SEQUENCE [LARGE SCALE GENOMIC DNA]</scope>
    <source>
        <strain evidence="3">Single colony</strain>
    </source>
</reference>
<protein>
    <submittedName>
        <fullName evidence="3">FGENESH: predicted gene_8.413 protein</fullName>
    </submittedName>
</protein>
<feature type="region of interest" description="Disordered" evidence="1">
    <location>
        <begin position="1"/>
        <end position="33"/>
    </location>
</feature>
<evidence type="ECO:0000256" key="1">
    <source>
        <dbReference type="SAM" id="MobiDB-lite"/>
    </source>
</evidence>
<dbReference type="Proteomes" id="UP000199069">
    <property type="component" value="Unassembled WGS sequence"/>
</dbReference>
<keyword evidence="4" id="KW-1185">Reference proteome</keyword>
<gene>
    <name evidence="3" type="primary">FGENESH: predicted gene_8.413</name>
    <name evidence="3" type="ORF">BN2166_0045580</name>
</gene>
<organism evidence="3 4">
    <name type="scientific">Rhodotorula toruloides</name>
    <name type="common">Yeast</name>
    <name type="synonym">Rhodosporidium toruloides</name>
    <dbReference type="NCBI Taxonomy" id="5286"/>
    <lineage>
        <taxon>Eukaryota</taxon>
        <taxon>Fungi</taxon>
        <taxon>Dikarya</taxon>
        <taxon>Basidiomycota</taxon>
        <taxon>Pucciniomycotina</taxon>
        <taxon>Microbotryomycetes</taxon>
        <taxon>Sporidiobolales</taxon>
        <taxon>Sporidiobolaceae</taxon>
        <taxon>Rhodotorula</taxon>
    </lineage>
</organism>
<dbReference type="OMA" id="HLWEDAR"/>
<evidence type="ECO:0000259" key="2">
    <source>
        <dbReference type="PROSITE" id="PS50181"/>
    </source>
</evidence>
<dbReference type="InterPro" id="IPR036047">
    <property type="entry name" value="F-box-like_dom_sf"/>
</dbReference>
<evidence type="ECO:0000313" key="4">
    <source>
        <dbReference type="Proteomes" id="UP000199069"/>
    </source>
</evidence>
<proteinExistence type="predicted"/>
<dbReference type="EMBL" id="CWKI01000008">
    <property type="protein sequence ID" value="CTR08697.1"/>
    <property type="molecule type" value="Genomic_DNA"/>
</dbReference>
<dbReference type="PROSITE" id="PS50181">
    <property type="entry name" value="FBOX"/>
    <property type="match status" value="2"/>
</dbReference>
<dbReference type="InterPro" id="IPR001810">
    <property type="entry name" value="F-box_dom"/>
</dbReference>
<feature type="compositionally biased region" description="Acidic residues" evidence="1">
    <location>
        <begin position="614"/>
        <end position="624"/>
    </location>
</feature>
<accession>A0A0K3CJ70</accession>
<feature type="region of interest" description="Disordered" evidence="1">
    <location>
        <begin position="606"/>
        <end position="627"/>
    </location>
</feature>
<evidence type="ECO:0000313" key="3">
    <source>
        <dbReference type="EMBL" id="CTR08697.1"/>
    </source>
</evidence>
<dbReference type="SMART" id="SM00256">
    <property type="entry name" value="FBOX"/>
    <property type="match status" value="2"/>
</dbReference>
<name>A0A0K3CJ70_RHOTO</name>
<feature type="domain" description="F-box" evidence="2">
    <location>
        <begin position="659"/>
        <end position="708"/>
    </location>
</feature>
<dbReference type="AlphaFoldDB" id="A0A0K3CJ70"/>
<sequence length="1170" mass="130535">MVAMKSSSEEEEYVRPPPKKQAKTSRASNGRRNAQKGAMSGFMLLPLEVVTQVCESLDLKTLFHLSTLNRRFFGFLRDTSLSHLWEDARKTSGLPDLVAPMPPHKLAHLLFGSYCSVCGKSTTVVDYVLRIRACKACSEKVYTPQSCRDSHGRSRGKWLQRVDELEHIEEHLNYLEAVRADAQEELESDAEWEEPTVDLECANPLCTDMGDVTLSSLRTHYEAMRAARSADGDALIDWQLERAAEVQAERQAVMNQRAQDFDKPEFAAHSLVAVPKELDHATWMKIRTPLEDFLEESRDAEDAVFMQETRSTRIADREKEFVELANDKEKLKALGLYPVPRWAEFRELDTVKRLFVVDSIDEAYATAPTIEDSAGDIGAELVEVRTALKHDLFEKLLVQLREAESILHVPSDGGETGAPTEAVDTTSVLVLPIAAGAGDAYSEEQVDDIMSRAYSIFKCDLCGMLDSYPCILGHMCKAYRYYDDDWDEAQRPSFKATSYVVKASTACAAVALIDSAGLPCLVKANTMDGLGATFSCLCKSEEVGKTWLQMLKHFDYPYRKHVDPMSTLVHESLRESQVRVFASPSSCSAAMARAAARKTAAKARDALGTAQKDSDEDEVMEESGDEKRLCVAHVRAPRKKQAKPSRANTGKRNAQTGAMSGFMRLPLETVTQICESLDLKTLFHLSTLNKRFFRFLHDESLSHLWEDARKTSELPDLEVPMPPHQLAHLLFGSHCSVCGKSTTVVNYFLRIRACKSSRDSFGRKRGKPLQRVDELKHVNSHFQTYDAVRAKASKKQKWFVWEDGPSVGFSCDHPLCEGMGEVTWTSMREHFNEMRRARTKAAQVQAEPLRDASKRSDGALTTWTKIRGPLEESLKVTRDAEDAALLQETRSARTADRKKEFCQLATNKAELKTLGLYPVPRWDEFMELETVESLLSVDTVEAAYETAPTIADSAEAIAAELVLRRTASKLELFDKLLVQLRATESTLPIPSGAGKTGVLAGSEDPTSALMLPVAAGAGDTYSDEQVDDIMSRAYSIFKCDTCNMIDHFPRILGHPCQTYRYGVKQDEAHRPSFKAVSYSINSSTILAVIAMVDKAGLPRSVKISTVDDLGATFSCLCWNAKLKHTVHPYYTHEDLTSTVVHETLQESKDRVFAKHLEAVEKGFGERGDAV</sequence>
<dbReference type="STRING" id="5286.A0A0K3CJ70"/>